<evidence type="ECO:0000256" key="3">
    <source>
        <dbReference type="ARBA" id="ARBA00022452"/>
    </source>
</evidence>
<dbReference type="InterPro" id="IPR041700">
    <property type="entry name" value="OMP_b-brl_3"/>
</dbReference>
<evidence type="ECO:0000313" key="11">
    <source>
        <dbReference type="EMBL" id="QNR24685.1"/>
    </source>
</evidence>
<accession>A0A7H0VG37</accession>
<evidence type="ECO:0000256" key="1">
    <source>
        <dbReference type="ARBA" id="ARBA00004571"/>
    </source>
</evidence>
<evidence type="ECO:0000313" key="12">
    <source>
        <dbReference type="Proteomes" id="UP000516305"/>
    </source>
</evidence>
<feature type="domain" description="TonB-dependent receptor plug" evidence="9">
    <location>
        <begin position="137"/>
        <end position="214"/>
    </location>
</feature>
<keyword evidence="6 7" id="KW-0998">Cell outer membrane</keyword>
<dbReference type="InterPro" id="IPR036942">
    <property type="entry name" value="Beta-barrel_TonB_sf"/>
</dbReference>
<comment type="subcellular location">
    <subcellularLocation>
        <location evidence="1 7">Cell outer membrane</location>
        <topology evidence="1 7">Multi-pass membrane protein</topology>
    </subcellularLocation>
</comment>
<dbReference type="InterPro" id="IPR037066">
    <property type="entry name" value="Plug_dom_sf"/>
</dbReference>
<keyword evidence="12" id="KW-1185">Reference proteome</keyword>
<dbReference type="Gene3D" id="2.40.170.20">
    <property type="entry name" value="TonB-dependent receptor, beta-barrel domain"/>
    <property type="match status" value="1"/>
</dbReference>
<evidence type="ECO:0000259" key="10">
    <source>
        <dbReference type="Pfam" id="PF14905"/>
    </source>
</evidence>
<dbReference type="InterPro" id="IPR008969">
    <property type="entry name" value="CarboxyPept-like_regulatory"/>
</dbReference>
<gene>
    <name evidence="11" type="ORF">H4K34_02245</name>
</gene>
<dbReference type="SUPFAM" id="SSF56935">
    <property type="entry name" value="Porins"/>
    <property type="match status" value="1"/>
</dbReference>
<dbReference type="RefSeq" id="WP_210759212.1">
    <property type="nucleotide sequence ID" value="NZ_CP060139.1"/>
</dbReference>
<keyword evidence="5 7" id="KW-0472">Membrane</keyword>
<organism evidence="11 12">
    <name type="scientific">Croceimicrobium hydrocarbonivorans</name>
    <dbReference type="NCBI Taxonomy" id="2761580"/>
    <lineage>
        <taxon>Bacteria</taxon>
        <taxon>Pseudomonadati</taxon>
        <taxon>Bacteroidota</taxon>
        <taxon>Flavobacteriia</taxon>
        <taxon>Flavobacteriales</taxon>
        <taxon>Owenweeksiaceae</taxon>
        <taxon>Croceimicrobium</taxon>
    </lineage>
</organism>
<dbReference type="EMBL" id="CP060139">
    <property type="protein sequence ID" value="QNR24685.1"/>
    <property type="molecule type" value="Genomic_DNA"/>
</dbReference>
<dbReference type="GO" id="GO:0009279">
    <property type="term" value="C:cell outer membrane"/>
    <property type="evidence" value="ECO:0007669"/>
    <property type="project" value="UniProtKB-SubCell"/>
</dbReference>
<protein>
    <submittedName>
        <fullName evidence="11">TonB-dependent receptor</fullName>
    </submittedName>
</protein>
<keyword evidence="8" id="KW-0732">Signal</keyword>
<dbReference type="InterPro" id="IPR012910">
    <property type="entry name" value="Plug_dom"/>
</dbReference>
<sequence>MRKLLCSLTLILGSMSSLWSQIEGRVIGPDQEGLPLANVVLYQNREIIEGLSTDMDGRFSLSATAGAYKLHFTYVGMQPDSIDIRVPASGQLNLGTIELKSAASVFEEVEVVAQSKMMEFEQDKRVFNVAKDLTSVGSNASDILNNLPSVTVDVEGNVALRGSNNVRILINGKPSGLIGSDPASALRQLQGNTIEKIEVITNPSARYDAEGEAGIINIILKKQDQKGFNGSFDLSGGYPELYGAGATMNYRQNRLNFFTNISFNQRRSPGGGRSDQKFFLADTSYSFSRDRYQSRGGYDFNFRAGMDYYLSENQTLTGSFLYSPSRDQNYVDLEFVDRDINNAIVREVNRHDAETETEEVVEGNLSWQKTFGNNKDHKWTADFRYSLEDDRENSRIEQDTLGRPGTFLQQVANLEYQRSTLFQTDYIHPLGEKRSYELGARSTLREIENDYELSDRADDGTYIPDPEFDSRFLFTENVYAAYGIYNGAYQKKITYQLGLRAEITDLTTEVGYGDSVNRRNYANLFPSAFFTYSFSPLSDLQLSYSRRISRPGFRTLAPFFGFSDNRNFFSGNPNVNPEFTDSYEAGYVRYFEKGSLYSGLYYRHRTGVIERITLVEERDGQEFTRFFPINLAVQDAYGMEFNFQYNLAKWYEVNANLNLFYTQLVGSYEGTDFGADNASSSGRLVNRFKFWDSDLQVSFNMDGPSQNAQTRRLGIYTFDLAWTKDFMKGNATVTLAVRDLFNNRVRRYYTSGPIASGGYFDTFGTFQWRQRQITLNFSYRINQRKSRRPEGRGEMEGGDF</sequence>
<dbReference type="Pfam" id="PF13715">
    <property type="entry name" value="CarbopepD_reg_2"/>
    <property type="match status" value="1"/>
</dbReference>
<evidence type="ECO:0000256" key="2">
    <source>
        <dbReference type="ARBA" id="ARBA00022448"/>
    </source>
</evidence>
<dbReference type="PANTHER" id="PTHR40980">
    <property type="entry name" value="PLUG DOMAIN-CONTAINING PROTEIN"/>
    <property type="match status" value="1"/>
</dbReference>
<dbReference type="Pfam" id="PF07715">
    <property type="entry name" value="Plug"/>
    <property type="match status" value="1"/>
</dbReference>
<dbReference type="Pfam" id="PF14905">
    <property type="entry name" value="OMP_b-brl_3"/>
    <property type="match status" value="1"/>
</dbReference>
<dbReference type="AlphaFoldDB" id="A0A7H0VG37"/>
<feature type="domain" description="Outer membrane protein beta-barrel" evidence="10">
    <location>
        <begin position="373"/>
        <end position="779"/>
    </location>
</feature>
<keyword evidence="4 7" id="KW-0812">Transmembrane</keyword>
<comment type="similarity">
    <text evidence="7">Belongs to the TonB-dependent receptor family.</text>
</comment>
<proteinExistence type="inferred from homology"/>
<evidence type="ECO:0000256" key="8">
    <source>
        <dbReference type="SAM" id="SignalP"/>
    </source>
</evidence>
<dbReference type="Gene3D" id="2.60.40.1120">
    <property type="entry name" value="Carboxypeptidase-like, regulatory domain"/>
    <property type="match status" value="1"/>
</dbReference>
<keyword evidence="11" id="KW-0675">Receptor</keyword>
<evidence type="ECO:0000256" key="5">
    <source>
        <dbReference type="ARBA" id="ARBA00023136"/>
    </source>
</evidence>
<dbReference type="PROSITE" id="PS52016">
    <property type="entry name" value="TONB_DEPENDENT_REC_3"/>
    <property type="match status" value="1"/>
</dbReference>
<dbReference type="Proteomes" id="UP000516305">
    <property type="component" value="Chromosome"/>
</dbReference>
<reference evidence="11 12" key="1">
    <citation type="submission" date="2020-08" db="EMBL/GenBank/DDBJ databases">
        <title>Croceimicrobium hydrocarbonivorans gen. nov., sp. nov., a novel marine bacterium isolated from a bacterial consortium that degrades polyethylene terephthalate.</title>
        <authorList>
            <person name="Liu R."/>
        </authorList>
    </citation>
    <scope>NUCLEOTIDE SEQUENCE [LARGE SCALE GENOMIC DNA]</scope>
    <source>
        <strain evidence="11 12">A20-9</strain>
    </source>
</reference>
<dbReference type="Gene3D" id="2.170.130.10">
    <property type="entry name" value="TonB-dependent receptor, plug domain"/>
    <property type="match status" value="1"/>
</dbReference>
<dbReference type="KEGG" id="chyd:H4K34_02245"/>
<keyword evidence="3 7" id="KW-1134">Transmembrane beta strand</keyword>
<dbReference type="InterPro" id="IPR039426">
    <property type="entry name" value="TonB-dep_rcpt-like"/>
</dbReference>
<evidence type="ECO:0000256" key="7">
    <source>
        <dbReference type="PROSITE-ProRule" id="PRU01360"/>
    </source>
</evidence>
<feature type="signal peptide" evidence="8">
    <location>
        <begin position="1"/>
        <end position="19"/>
    </location>
</feature>
<dbReference type="SUPFAM" id="SSF49464">
    <property type="entry name" value="Carboxypeptidase regulatory domain-like"/>
    <property type="match status" value="1"/>
</dbReference>
<evidence type="ECO:0000256" key="6">
    <source>
        <dbReference type="ARBA" id="ARBA00023237"/>
    </source>
</evidence>
<evidence type="ECO:0000259" key="9">
    <source>
        <dbReference type="Pfam" id="PF07715"/>
    </source>
</evidence>
<dbReference type="PANTHER" id="PTHR40980:SF4">
    <property type="entry name" value="TONB-DEPENDENT RECEPTOR-LIKE BETA-BARREL DOMAIN-CONTAINING PROTEIN"/>
    <property type="match status" value="1"/>
</dbReference>
<evidence type="ECO:0000256" key="4">
    <source>
        <dbReference type="ARBA" id="ARBA00022692"/>
    </source>
</evidence>
<name>A0A7H0VG37_9FLAO</name>
<feature type="chain" id="PRO_5028966702" evidence="8">
    <location>
        <begin position="20"/>
        <end position="800"/>
    </location>
</feature>
<keyword evidence="2 7" id="KW-0813">Transport</keyword>